<dbReference type="EMBL" id="CAKOGP040000670">
    <property type="protein sequence ID" value="CAJ1938144.1"/>
    <property type="molecule type" value="Genomic_DNA"/>
</dbReference>
<dbReference type="AlphaFoldDB" id="A0AAD2CLB7"/>
<gene>
    <name evidence="1" type="ORF">CYCCA115_LOCUS5993</name>
</gene>
<evidence type="ECO:0000313" key="2">
    <source>
        <dbReference type="Proteomes" id="UP001295423"/>
    </source>
</evidence>
<organism evidence="1 2">
    <name type="scientific">Cylindrotheca closterium</name>
    <dbReference type="NCBI Taxonomy" id="2856"/>
    <lineage>
        <taxon>Eukaryota</taxon>
        <taxon>Sar</taxon>
        <taxon>Stramenopiles</taxon>
        <taxon>Ochrophyta</taxon>
        <taxon>Bacillariophyta</taxon>
        <taxon>Bacillariophyceae</taxon>
        <taxon>Bacillariophycidae</taxon>
        <taxon>Bacillariales</taxon>
        <taxon>Bacillariaceae</taxon>
        <taxon>Cylindrotheca</taxon>
    </lineage>
</organism>
<evidence type="ECO:0008006" key="3">
    <source>
        <dbReference type="Google" id="ProtNLM"/>
    </source>
</evidence>
<accession>A0AAD2CLB7</accession>
<dbReference type="GO" id="GO:0003676">
    <property type="term" value="F:nucleic acid binding"/>
    <property type="evidence" value="ECO:0007669"/>
    <property type="project" value="InterPro"/>
</dbReference>
<keyword evidence="2" id="KW-1185">Reference proteome</keyword>
<comment type="caution">
    <text evidence="1">The sequence shown here is derived from an EMBL/GenBank/DDBJ whole genome shotgun (WGS) entry which is preliminary data.</text>
</comment>
<dbReference type="InterPro" id="IPR036397">
    <property type="entry name" value="RNaseH_sf"/>
</dbReference>
<proteinExistence type="predicted"/>
<dbReference type="Gene3D" id="3.30.420.10">
    <property type="entry name" value="Ribonuclease H-like superfamily/Ribonuclease H"/>
    <property type="match status" value="1"/>
</dbReference>
<dbReference type="InterPro" id="IPR012337">
    <property type="entry name" value="RNaseH-like_sf"/>
</dbReference>
<evidence type="ECO:0000313" key="1">
    <source>
        <dbReference type="EMBL" id="CAJ1938144.1"/>
    </source>
</evidence>
<sequence length="162" mass="18503">MTARTHQCYATFFAATGQVYTDQTGKFVSPSSTGNNYIMILYDYDSNHIFAEPFPNRQAATILKAYQRLHQRLCLAGLKPQLQRLDNECSTILKNFLHASEIDFQLVPPGMHRRNSAERAIRTFQNHFIAGLCSTDKDFPIHLWDQILPQAEITLNLMAPLD</sequence>
<name>A0AAD2CLB7_9STRA</name>
<dbReference type="Proteomes" id="UP001295423">
    <property type="component" value="Unassembled WGS sequence"/>
</dbReference>
<protein>
    <recommendedName>
        <fullName evidence="3">Integrase catalytic domain-containing protein</fullName>
    </recommendedName>
</protein>
<reference evidence="1" key="1">
    <citation type="submission" date="2023-08" db="EMBL/GenBank/DDBJ databases">
        <authorList>
            <person name="Audoor S."/>
            <person name="Bilcke G."/>
        </authorList>
    </citation>
    <scope>NUCLEOTIDE SEQUENCE</scope>
</reference>
<dbReference type="SUPFAM" id="SSF53098">
    <property type="entry name" value="Ribonuclease H-like"/>
    <property type="match status" value="1"/>
</dbReference>